<evidence type="ECO:0000313" key="1">
    <source>
        <dbReference type="EMBL" id="KYD18662.1"/>
    </source>
</evidence>
<comment type="caution">
    <text evidence="1">The sequence shown here is derived from an EMBL/GenBank/DDBJ whole genome shotgun (WGS) entry which is preliminary data.</text>
</comment>
<organism evidence="1 2">
    <name type="scientific">Caldibacillus debilis</name>
    <dbReference type="NCBI Taxonomy" id="301148"/>
    <lineage>
        <taxon>Bacteria</taxon>
        <taxon>Bacillati</taxon>
        <taxon>Bacillota</taxon>
        <taxon>Bacilli</taxon>
        <taxon>Bacillales</taxon>
        <taxon>Bacillaceae</taxon>
        <taxon>Caldibacillus</taxon>
    </lineage>
</organism>
<dbReference type="EMBL" id="LQYT01000049">
    <property type="protein sequence ID" value="KYD18662.1"/>
    <property type="molecule type" value="Genomic_DNA"/>
</dbReference>
<gene>
    <name evidence="1" type="ORF">B4135_2280</name>
</gene>
<dbReference type="Proteomes" id="UP000075683">
    <property type="component" value="Unassembled WGS sequence"/>
</dbReference>
<name>A0A150M349_9BACI</name>
<sequence>MAGCFPSCPAAWGPPLPGSGFLKRPAGTGFSGWVRAGILKPNENGTAGLGIPFYQR</sequence>
<accession>A0A150M349</accession>
<dbReference type="AlphaFoldDB" id="A0A150M349"/>
<reference evidence="1 2" key="1">
    <citation type="submission" date="2016-01" db="EMBL/GenBank/DDBJ databases">
        <title>Draft Genome Sequences of Seven Thermophilic Sporeformers Isolated from Foods.</title>
        <authorList>
            <person name="Berendsen E.M."/>
            <person name="Wells-Bennik M.H."/>
            <person name="Krawcyk A.O."/>
            <person name="De Jong A."/>
            <person name="Holsappel S."/>
            <person name="Eijlander R.T."/>
            <person name="Kuipers O.P."/>
        </authorList>
    </citation>
    <scope>NUCLEOTIDE SEQUENCE [LARGE SCALE GENOMIC DNA]</scope>
    <source>
        <strain evidence="1 2">B4135</strain>
    </source>
</reference>
<protein>
    <submittedName>
        <fullName evidence="1">Uncharacterized protein</fullName>
    </submittedName>
</protein>
<proteinExistence type="predicted"/>
<dbReference type="STRING" id="301148.B4135_2280"/>
<evidence type="ECO:0000313" key="2">
    <source>
        <dbReference type="Proteomes" id="UP000075683"/>
    </source>
</evidence>